<accession>A0ABS8UR55</accession>
<reference evidence="2 3" key="1">
    <citation type="journal article" date="2021" name="BMC Genomics">
        <title>Datura genome reveals duplications of psychoactive alkaloid biosynthetic genes and high mutation rate following tissue culture.</title>
        <authorList>
            <person name="Rajewski A."/>
            <person name="Carter-House D."/>
            <person name="Stajich J."/>
            <person name="Litt A."/>
        </authorList>
    </citation>
    <scope>NUCLEOTIDE SEQUENCE [LARGE SCALE GENOMIC DNA]</scope>
    <source>
        <strain evidence="2">AR-01</strain>
    </source>
</reference>
<dbReference type="Gene3D" id="3.80.10.10">
    <property type="entry name" value="Ribonuclease Inhibitor"/>
    <property type="match status" value="1"/>
</dbReference>
<dbReference type="EMBL" id="JACEIK010002462">
    <property type="protein sequence ID" value="MCD9561329.1"/>
    <property type="molecule type" value="Genomic_DNA"/>
</dbReference>
<sequence length="185" mass="21345">MDFLDAMPKLRHLEIRDCPLLEALSDGLVNLISLQQLTLSNCKKLEHLPSRDAMRRLTKLQCLEVRRCPKLEESCTNQSGPNSQWSKISHIPVIKVGERTIQNLGRRIHIAKWLENHNFYPSLATLLSMFLRLCCCFELNWYTGTPSLSFDSGSPVNTVIDRMTVTENRVEKYYSKKNMTTEQCV</sequence>
<comment type="caution">
    <text evidence="2">The sequence shown here is derived from an EMBL/GenBank/DDBJ whole genome shotgun (WGS) entry which is preliminary data.</text>
</comment>
<evidence type="ECO:0000313" key="3">
    <source>
        <dbReference type="Proteomes" id="UP000823775"/>
    </source>
</evidence>
<protein>
    <submittedName>
        <fullName evidence="2">Uncharacterized protein</fullName>
    </submittedName>
</protein>
<dbReference type="SUPFAM" id="SSF52058">
    <property type="entry name" value="L domain-like"/>
    <property type="match status" value="1"/>
</dbReference>
<proteinExistence type="predicted"/>
<dbReference type="Proteomes" id="UP000823775">
    <property type="component" value="Unassembled WGS sequence"/>
</dbReference>
<evidence type="ECO:0000256" key="1">
    <source>
        <dbReference type="ARBA" id="ARBA00022821"/>
    </source>
</evidence>
<name>A0ABS8UR55_DATST</name>
<dbReference type="PANTHER" id="PTHR36766">
    <property type="entry name" value="PLANT BROAD-SPECTRUM MILDEW RESISTANCE PROTEIN RPW8"/>
    <property type="match status" value="1"/>
</dbReference>
<keyword evidence="1" id="KW-0611">Plant defense</keyword>
<dbReference type="PANTHER" id="PTHR36766:SF70">
    <property type="entry name" value="DISEASE RESISTANCE PROTEIN RGA4"/>
    <property type="match status" value="1"/>
</dbReference>
<keyword evidence="3" id="KW-1185">Reference proteome</keyword>
<dbReference type="InterPro" id="IPR032675">
    <property type="entry name" value="LRR_dom_sf"/>
</dbReference>
<evidence type="ECO:0000313" key="2">
    <source>
        <dbReference type="EMBL" id="MCD9561329.1"/>
    </source>
</evidence>
<gene>
    <name evidence="2" type="ORF">HAX54_020386</name>
</gene>
<organism evidence="2 3">
    <name type="scientific">Datura stramonium</name>
    <name type="common">Jimsonweed</name>
    <name type="synonym">Common thornapple</name>
    <dbReference type="NCBI Taxonomy" id="4076"/>
    <lineage>
        <taxon>Eukaryota</taxon>
        <taxon>Viridiplantae</taxon>
        <taxon>Streptophyta</taxon>
        <taxon>Embryophyta</taxon>
        <taxon>Tracheophyta</taxon>
        <taxon>Spermatophyta</taxon>
        <taxon>Magnoliopsida</taxon>
        <taxon>eudicotyledons</taxon>
        <taxon>Gunneridae</taxon>
        <taxon>Pentapetalae</taxon>
        <taxon>asterids</taxon>
        <taxon>lamiids</taxon>
        <taxon>Solanales</taxon>
        <taxon>Solanaceae</taxon>
        <taxon>Solanoideae</taxon>
        <taxon>Datureae</taxon>
        <taxon>Datura</taxon>
    </lineage>
</organism>